<organism evidence="3 4">
    <name type="scientific">Paramarasmius palmivorus</name>
    <dbReference type="NCBI Taxonomy" id="297713"/>
    <lineage>
        <taxon>Eukaryota</taxon>
        <taxon>Fungi</taxon>
        <taxon>Dikarya</taxon>
        <taxon>Basidiomycota</taxon>
        <taxon>Agaricomycotina</taxon>
        <taxon>Agaricomycetes</taxon>
        <taxon>Agaricomycetidae</taxon>
        <taxon>Agaricales</taxon>
        <taxon>Marasmiineae</taxon>
        <taxon>Marasmiaceae</taxon>
        <taxon>Paramarasmius</taxon>
    </lineage>
</organism>
<dbReference type="Proteomes" id="UP001383192">
    <property type="component" value="Unassembled WGS sequence"/>
</dbReference>
<evidence type="ECO:0000313" key="3">
    <source>
        <dbReference type="EMBL" id="KAK7047256.1"/>
    </source>
</evidence>
<dbReference type="AlphaFoldDB" id="A0AAW0D4C7"/>
<dbReference type="EMBL" id="JAYKXP010000021">
    <property type="protein sequence ID" value="KAK7047256.1"/>
    <property type="molecule type" value="Genomic_DNA"/>
</dbReference>
<evidence type="ECO:0000256" key="1">
    <source>
        <dbReference type="SAM" id="MobiDB-lite"/>
    </source>
</evidence>
<keyword evidence="4" id="KW-1185">Reference proteome</keyword>
<reference evidence="3 4" key="1">
    <citation type="submission" date="2024-01" db="EMBL/GenBank/DDBJ databases">
        <title>A draft genome for a cacao thread blight-causing isolate of Paramarasmius palmivorus.</title>
        <authorList>
            <person name="Baruah I.K."/>
            <person name="Bukari Y."/>
            <person name="Amoako-Attah I."/>
            <person name="Meinhardt L.W."/>
            <person name="Bailey B.A."/>
            <person name="Cohen S.P."/>
        </authorList>
    </citation>
    <scope>NUCLEOTIDE SEQUENCE [LARGE SCALE GENOMIC DNA]</scope>
    <source>
        <strain evidence="3 4">GH-12</strain>
    </source>
</reference>
<name>A0AAW0D4C7_9AGAR</name>
<sequence>MSHLSETQLNNKPSKVDRRQGTYVVPPNRYSTTPPVDPPGTTPQTYTLTQHNPDKGITIARTTVEVTDGWVLTTTTTLYRRHPDIPTQRFSGTGPSAAVPEGLTDMLTEPMIESGTAAAPPPTIFAPAAFASLPTPSTPSVTFSTRVPHPDEIVLRPGMEMHNRFYIIFRGREVGLFYDSNTEVAPRISRVSHAACKVYSTFQAAVAAYTEAYANRMPGYELRVIPDPVYHGVPAPANATNGPNVALGLEMDIHSDSESESDAVEVQQQVQMS</sequence>
<feature type="compositionally biased region" description="Polar residues" evidence="1">
    <location>
        <begin position="1"/>
        <end position="13"/>
    </location>
</feature>
<proteinExistence type="predicted"/>
<feature type="region of interest" description="Disordered" evidence="1">
    <location>
        <begin position="1"/>
        <end position="51"/>
    </location>
</feature>
<dbReference type="EMBL" id="JAYKXP010000211">
    <property type="protein sequence ID" value="KAK7019373.1"/>
    <property type="molecule type" value="Genomic_DNA"/>
</dbReference>
<gene>
    <name evidence="3" type="ORF">VNI00_006923</name>
    <name evidence="2" type="ORF">VNI00_018117</name>
</gene>
<protein>
    <submittedName>
        <fullName evidence="3">Uncharacterized protein</fullName>
    </submittedName>
</protein>
<accession>A0AAW0D4C7</accession>
<comment type="caution">
    <text evidence="3">The sequence shown here is derived from an EMBL/GenBank/DDBJ whole genome shotgun (WGS) entry which is preliminary data.</text>
</comment>
<evidence type="ECO:0000313" key="4">
    <source>
        <dbReference type="Proteomes" id="UP001383192"/>
    </source>
</evidence>
<evidence type="ECO:0000313" key="2">
    <source>
        <dbReference type="EMBL" id="KAK7019373.1"/>
    </source>
</evidence>